<comment type="caution">
    <text evidence="2">The sequence shown here is derived from an EMBL/GenBank/DDBJ whole genome shotgun (WGS) entry which is preliminary data.</text>
</comment>
<dbReference type="GO" id="GO:0003700">
    <property type="term" value="F:DNA-binding transcription factor activity"/>
    <property type="evidence" value="ECO:0007669"/>
    <property type="project" value="InterPro"/>
</dbReference>
<evidence type="ECO:0000259" key="1">
    <source>
        <dbReference type="SMART" id="SM00418"/>
    </source>
</evidence>
<dbReference type="InterPro" id="IPR036390">
    <property type="entry name" value="WH_DNA-bd_sf"/>
</dbReference>
<dbReference type="SMART" id="SM00418">
    <property type="entry name" value="HTH_ARSR"/>
    <property type="match status" value="1"/>
</dbReference>
<proteinExistence type="predicted"/>
<dbReference type="InterPro" id="IPR011991">
    <property type="entry name" value="ArsR-like_HTH"/>
</dbReference>
<keyword evidence="3" id="KW-1185">Reference proteome</keyword>
<name>A0A3D9UD87_9MICO</name>
<dbReference type="EMBL" id="QTUA01000002">
    <property type="protein sequence ID" value="REF24625.1"/>
    <property type="molecule type" value="Genomic_DNA"/>
</dbReference>
<dbReference type="RefSeq" id="WP_115924491.1">
    <property type="nucleotide sequence ID" value="NZ_QTUA01000002.1"/>
</dbReference>
<dbReference type="Proteomes" id="UP000256253">
    <property type="component" value="Unassembled WGS sequence"/>
</dbReference>
<gene>
    <name evidence="2" type="ORF">DFJ65_3411</name>
</gene>
<sequence>MALPLAERIRVAADLRPAAQVFAALGNVVRLEIVKVLSEQGPMTAAELRVAMSAGDISPHLRLLIEAGIIERAGHRKGSGAPIIFALVDDALNAIIFLLR</sequence>
<dbReference type="SUPFAM" id="SSF46785">
    <property type="entry name" value="Winged helix' DNA-binding domain"/>
    <property type="match status" value="1"/>
</dbReference>
<dbReference type="Gene3D" id="1.10.10.10">
    <property type="entry name" value="Winged helix-like DNA-binding domain superfamily/Winged helix DNA-binding domain"/>
    <property type="match status" value="1"/>
</dbReference>
<dbReference type="InterPro" id="IPR036388">
    <property type="entry name" value="WH-like_DNA-bd_sf"/>
</dbReference>
<protein>
    <submittedName>
        <fullName evidence="2">Helix-turn-helix protein</fullName>
    </submittedName>
</protein>
<dbReference type="AlphaFoldDB" id="A0A3D9UD87"/>
<feature type="domain" description="HTH arsR-type" evidence="1">
    <location>
        <begin position="20"/>
        <end position="100"/>
    </location>
</feature>
<dbReference type="OrthoDB" id="5113930at2"/>
<dbReference type="InterPro" id="IPR001845">
    <property type="entry name" value="HTH_ArsR_DNA-bd_dom"/>
</dbReference>
<dbReference type="CDD" id="cd00090">
    <property type="entry name" value="HTH_ARSR"/>
    <property type="match status" value="1"/>
</dbReference>
<dbReference type="Pfam" id="PF01022">
    <property type="entry name" value="HTH_5"/>
    <property type="match status" value="1"/>
</dbReference>
<evidence type="ECO:0000313" key="2">
    <source>
        <dbReference type="EMBL" id="REF24625.1"/>
    </source>
</evidence>
<reference evidence="2 3" key="1">
    <citation type="submission" date="2018-08" db="EMBL/GenBank/DDBJ databases">
        <title>Sequencing the genomes of 1000 actinobacteria strains.</title>
        <authorList>
            <person name="Klenk H.-P."/>
        </authorList>
    </citation>
    <scope>NUCLEOTIDE SEQUENCE [LARGE SCALE GENOMIC DNA]</scope>
    <source>
        <strain evidence="2 3">DSM 22967</strain>
    </source>
</reference>
<accession>A0A3D9UD87</accession>
<organism evidence="2 3">
    <name type="scientific">Calidifontibacter indicus</name>
    <dbReference type="NCBI Taxonomy" id="419650"/>
    <lineage>
        <taxon>Bacteria</taxon>
        <taxon>Bacillati</taxon>
        <taxon>Actinomycetota</taxon>
        <taxon>Actinomycetes</taxon>
        <taxon>Micrococcales</taxon>
        <taxon>Dermacoccaceae</taxon>
        <taxon>Calidifontibacter</taxon>
    </lineage>
</organism>
<evidence type="ECO:0000313" key="3">
    <source>
        <dbReference type="Proteomes" id="UP000256253"/>
    </source>
</evidence>